<keyword evidence="2 9" id="KW-0812">Transmembrane</keyword>
<feature type="compositionally biased region" description="Basic and acidic residues" evidence="10">
    <location>
        <begin position="351"/>
        <end position="367"/>
    </location>
</feature>
<feature type="transmembrane region" description="Helical" evidence="11">
    <location>
        <begin position="138"/>
        <end position="157"/>
    </location>
</feature>
<dbReference type="InterPro" id="IPR017452">
    <property type="entry name" value="GPCR_Rhodpsn_7TM"/>
</dbReference>
<dbReference type="PROSITE" id="PS00237">
    <property type="entry name" value="G_PROTEIN_RECEP_F1_1"/>
    <property type="match status" value="1"/>
</dbReference>
<gene>
    <name evidence="13" type="ORF">ILYODFUR_014054</name>
</gene>
<feature type="domain" description="G-protein coupled receptors family 1 profile" evidence="12">
    <location>
        <begin position="37"/>
        <end position="282"/>
    </location>
</feature>
<dbReference type="Gene3D" id="1.20.1070.10">
    <property type="entry name" value="Rhodopsin 7-helix transmembrane proteins"/>
    <property type="match status" value="1"/>
</dbReference>
<keyword evidence="7 9" id="KW-0807">Transducer</keyword>
<dbReference type="InterPro" id="IPR000276">
    <property type="entry name" value="GPCR_Rhodpsn"/>
</dbReference>
<evidence type="ECO:0000256" key="9">
    <source>
        <dbReference type="RuleBase" id="RU000688"/>
    </source>
</evidence>
<keyword evidence="5 11" id="KW-0472">Membrane</keyword>
<dbReference type="Proteomes" id="UP001482620">
    <property type="component" value="Unassembled WGS sequence"/>
</dbReference>
<keyword evidence="4 9" id="KW-0297">G-protein coupled receptor</keyword>
<evidence type="ECO:0000256" key="7">
    <source>
        <dbReference type="ARBA" id="ARBA00023224"/>
    </source>
</evidence>
<dbReference type="InterPro" id="IPR000826">
    <property type="entry name" value="Formyl_rcpt-rel"/>
</dbReference>
<feature type="transmembrane region" description="Helical" evidence="11">
    <location>
        <begin position="56"/>
        <end position="77"/>
    </location>
</feature>
<comment type="subcellular location">
    <subcellularLocation>
        <location evidence="1">Membrane</location>
        <topology evidence="1">Multi-pass membrane protein</topology>
    </subcellularLocation>
</comment>
<feature type="region of interest" description="Disordered" evidence="10">
    <location>
        <begin position="351"/>
        <end position="373"/>
    </location>
</feature>
<evidence type="ECO:0000256" key="1">
    <source>
        <dbReference type="ARBA" id="ARBA00004141"/>
    </source>
</evidence>
<evidence type="ECO:0000256" key="2">
    <source>
        <dbReference type="ARBA" id="ARBA00022692"/>
    </source>
</evidence>
<feature type="transmembrane region" description="Helical" evidence="11">
    <location>
        <begin position="185"/>
        <end position="205"/>
    </location>
</feature>
<evidence type="ECO:0000256" key="5">
    <source>
        <dbReference type="ARBA" id="ARBA00023136"/>
    </source>
</evidence>
<feature type="non-terminal residue" evidence="13">
    <location>
        <position position="1"/>
    </location>
</feature>
<dbReference type="SUPFAM" id="SSF81321">
    <property type="entry name" value="Family A G protein-coupled receptor-like"/>
    <property type="match status" value="1"/>
</dbReference>
<feature type="transmembrane region" description="Helical" evidence="11">
    <location>
        <begin position="266"/>
        <end position="285"/>
    </location>
</feature>
<keyword evidence="6 9" id="KW-0675">Receptor</keyword>
<evidence type="ECO:0000313" key="13">
    <source>
        <dbReference type="EMBL" id="MEQ2251721.1"/>
    </source>
</evidence>
<feature type="transmembrane region" description="Helical" evidence="11">
    <location>
        <begin position="97"/>
        <end position="126"/>
    </location>
</feature>
<feature type="transmembrane region" description="Helical" evidence="11">
    <location>
        <begin position="225"/>
        <end position="246"/>
    </location>
</feature>
<dbReference type="PANTHER" id="PTHR24225">
    <property type="entry name" value="CHEMOTACTIC RECEPTOR"/>
    <property type="match status" value="1"/>
</dbReference>
<comment type="similarity">
    <text evidence="9">Belongs to the G-protein coupled receptor 1 family.</text>
</comment>
<dbReference type="PANTHER" id="PTHR24225:SF68">
    <property type="entry name" value="C3A ANAPHYLATOXIN CHEMOTACTIC RECEPTOR-LIKE-RELATED"/>
    <property type="match status" value="1"/>
</dbReference>
<dbReference type="PRINTS" id="PR00526">
    <property type="entry name" value="FMETLEUPHER"/>
</dbReference>
<organism evidence="13 14">
    <name type="scientific">Ilyodon furcidens</name>
    <name type="common">goldbreast splitfin</name>
    <dbReference type="NCBI Taxonomy" id="33524"/>
    <lineage>
        <taxon>Eukaryota</taxon>
        <taxon>Metazoa</taxon>
        <taxon>Chordata</taxon>
        <taxon>Craniata</taxon>
        <taxon>Vertebrata</taxon>
        <taxon>Euteleostomi</taxon>
        <taxon>Actinopterygii</taxon>
        <taxon>Neopterygii</taxon>
        <taxon>Teleostei</taxon>
        <taxon>Neoteleostei</taxon>
        <taxon>Acanthomorphata</taxon>
        <taxon>Ovalentaria</taxon>
        <taxon>Atherinomorphae</taxon>
        <taxon>Cyprinodontiformes</taxon>
        <taxon>Goodeidae</taxon>
        <taxon>Ilyodon</taxon>
    </lineage>
</organism>
<feature type="transmembrane region" description="Helical" evidence="11">
    <location>
        <begin position="24"/>
        <end position="44"/>
    </location>
</feature>
<evidence type="ECO:0000256" key="11">
    <source>
        <dbReference type="SAM" id="Phobius"/>
    </source>
</evidence>
<dbReference type="PROSITE" id="PS50262">
    <property type="entry name" value="G_PROTEIN_RECEP_F1_2"/>
    <property type="match status" value="1"/>
</dbReference>
<comment type="caution">
    <text evidence="13">The sequence shown here is derived from an EMBL/GenBank/DDBJ whole genome shotgun (WGS) entry which is preliminary data.</text>
</comment>
<evidence type="ECO:0000256" key="8">
    <source>
        <dbReference type="ARBA" id="ARBA00025736"/>
    </source>
</evidence>
<dbReference type="CDD" id="cd14974">
    <property type="entry name" value="7tmA_Anaphylatoxin_R-like"/>
    <property type="match status" value="1"/>
</dbReference>
<keyword evidence="14" id="KW-1185">Reference proteome</keyword>
<evidence type="ECO:0000256" key="10">
    <source>
        <dbReference type="SAM" id="MobiDB-lite"/>
    </source>
</evidence>
<keyword evidence="3 11" id="KW-1133">Transmembrane helix</keyword>
<evidence type="ECO:0000259" key="12">
    <source>
        <dbReference type="PROSITE" id="PS50262"/>
    </source>
</evidence>
<dbReference type="Pfam" id="PF00001">
    <property type="entry name" value="7tm_1"/>
    <property type="match status" value="1"/>
</dbReference>
<dbReference type="PRINTS" id="PR00237">
    <property type="entry name" value="GPCRRHODOPSN"/>
</dbReference>
<comment type="similarity">
    <text evidence="8">Belongs to the chemokine-like receptor (CMKLR) family.</text>
</comment>
<sequence length="373" mass="42357">NGTTTSVQPSGVDVAVKHIQTFSLVIYCAIIVFGTVGNGLVIYVTGFKMKKTVNSVWFLNLALADFLFTAFLIFSAVSLSQELHWPFGKFMCKLNNFVSLVNMFASVFFLTAISVDRCLSIWVVVWAQNKRTVRKAQIMCAVIWLAAGICSTPYASFRTVYTVYTNKTFCMYHITTTKEQILTLYTIRFLVGFLIPFLAILFSYVAIGIRARRLQRTRQRRSQRIIFSIIFAFFICWLPFHVLSFIETKVNDHQYLRSIVEIGGPLTVSLAFMNSCLNPILYVFMCDEFQKKLKQSIWLVLENALAEDPLSFVASSRSLSSWIPRKSVSVALAEGKEAEASMSLTETKLTCKERSMSTEENSHKLTESVDLYE</sequence>
<proteinExistence type="inferred from homology"/>
<protein>
    <recommendedName>
        <fullName evidence="12">G-protein coupled receptors family 1 profile domain-containing protein</fullName>
    </recommendedName>
</protein>
<name>A0ABV0V5K1_9TELE</name>
<accession>A0ABV0V5K1</accession>
<reference evidence="13 14" key="1">
    <citation type="submission" date="2021-06" db="EMBL/GenBank/DDBJ databases">
        <authorList>
            <person name="Palmer J.M."/>
        </authorList>
    </citation>
    <scope>NUCLEOTIDE SEQUENCE [LARGE SCALE GENOMIC DNA]</scope>
    <source>
        <strain evidence="14">if_2019</strain>
        <tissue evidence="13">Muscle</tissue>
    </source>
</reference>
<evidence type="ECO:0000256" key="3">
    <source>
        <dbReference type="ARBA" id="ARBA00022989"/>
    </source>
</evidence>
<evidence type="ECO:0000256" key="6">
    <source>
        <dbReference type="ARBA" id="ARBA00023170"/>
    </source>
</evidence>
<dbReference type="EMBL" id="JAHRIQ010093853">
    <property type="protein sequence ID" value="MEQ2251721.1"/>
    <property type="molecule type" value="Genomic_DNA"/>
</dbReference>
<evidence type="ECO:0000313" key="14">
    <source>
        <dbReference type="Proteomes" id="UP001482620"/>
    </source>
</evidence>
<evidence type="ECO:0000256" key="4">
    <source>
        <dbReference type="ARBA" id="ARBA00023040"/>
    </source>
</evidence>